<reference evidence="7" key="1">
    <citation type="submission" date="2006-06" db="EMBL/GenBank/DDBJ databases">
        <title>Complete sequence of chromosome of Chelativorans sp. BNC1.</title>
        <authorList>
            <consortium name="US DOE Joint Genome Institute"/>
            <person name="Copeland A."/>
            <person name="Lucas S."/>
            <person name="Lapidus A."/>
            <person name="Barry K."/>
            <person name="Detter J.C."/>
            <person name="Glavina del Rio T."/>
            <person name="Hammon N."/>
            <person name="Israni S."/>
            <person name="Dalin E."/>
            <person name="Tice H."/>
            <person name="Pitluck S."/>
            <person name="Chertkov O."/>
            <person name="Brettin T."/>
            <person name="Bruce D."/>
            <person name="Han C."/>
            <person name="Tapia R."/>
            <person name="Gilna P."/>
            <person name="Schmutz J."/>
            <person name="Larimer F."/>
            <person name="Land M."/>
            <person name="Hauser L."/>
            <person name="Kyrpides N."/>
            <person name="Mikhailova N."/>
            <person name="Richardson P."/>
        </authorList>
    </citation>
    <scope>NUCLEOTIDE SEQUENCE</scope>
    <source>
        <strain evidence="7">BNC1</strain>
    </source>
</reference>
<dbReference type="InterPro" id="IPR000914">
    <property type="entry name" value="SBP_5_dom"/>
</dbReference>
<dbReference type="HOGENOM" id="CLU_017028_7_3_5"/>
<feature type="signal peptide" evidence="5">
    <location>
        <begin position="1"/>
        <end position="26"/>
    </location>
</feature>
<comment type="subcellular location">
    <subcellularLocation>
        <location evidence="1">Periplasm</location>
    </subcellularLocation>
</comment>
<proteinExistence type="inferred from homology"/>
<sequence precursor="true">MVNRRQLMFGAAAMGLTGSLAFRAYAQSAAAGEGTLTFGTLGLLAGLDPHVAASSVWRKTTTMIYDRLLGYDTTGKLQGELAESWEFSDPTTFVVKLKPGVTFHKGQRFSAADVVYTFSRIQDPAVGATLAKPLEGVEVESRDDATVVFKLPQPDVSFPSLLASEEVAIVSAEWMAGSPNVSVEANGTGPFMLESFDPKVQTVVKRNPDFYDGPAKLESIIFRSIADDSARINALKTGSVDLIDTVPWNQIDGLKNAPGLTVFSAPAAFMSLWCNVSRPVMADPRVRRAIAYAIDRNAVSTAAFFGYGAPLGGLPMPETSPFHNPESAEIFNYDPEKARALLKEAGAEGLEIEFLVSQAPAVYVVVGQIVAANLAAVGIKANIQLVDFPTVVERKNSGNYDLVIYGTNIRGPDPNLAYSYFFEPGTGFWANGAKFQDPKVSDLLARGRSELDSEKRKEVYKELELYLLEISPWIFITWRDDAMAYKSSLQGMAHLEGALNVVSVSISAPHLFWS</sequence>
<evidence type="ECO:0000256" key="2">
    <source>
        <dbReference type="ARBA" id="ARBA00005695"/>
    </source>
</evidence>
<dbReference type="InterPro" id="IPR030678">
    <property type="entry name" value="Peptide/Ni-bd"/>
</dbReference>
<evidence type="ECO:0000259" key="6">
    <source>
        <dbReference type="Pfam" id="PF00496"/>
    </source>
</evidence>
<dbReference type="EMBL" id="CP000390">
    <property type="protein sequence ID" value="ABG63761.1"/>
    <property type="molecule type" value="Genomic_DNA"/>
</dbReference>
<evidence type="ECO:0000256" key="4">
    <source>
        <dbReference type="ARBA" id="ARBA00022729"/>
    </source>
</evidence>
<dbReference type="GO" id="GO:0043190">
    <property type="term" value="C:ATP-binding cassette (ABC) transporter complex"/>
    <property type="evidence" value="ECO:0007669"/>
    <property type="project" value="InterPro"/>
</dbReference>
<organism evidence="7">
    <name type="scientific">Chelativorans sp. (strain BNC1)</name>
    <dbReference type="NCBI Taxonomy" id="266779"/>
    <lineage>
        <taxon>Bacteria</taxon>
        <taxon>Pseudomonadati</taxon>
        <taxon>Pseudomonadota</taxon>
        <taxon>Alphaproteobacteria</taxon>
        <taxon>Hyphomicrobiales</taxon>
        <taxon>Phyllobacteriaceae</taxon>
        <taxon>Chelativorans</taxon>
    </lineage>
</organism>
<dbReference type="PANTHER" id="PTHR30290:SF9">
    <property type="entry name" value="OLIGOPEPTIDE-BINDING PROTEIN APPA"/>
    <property type="match status" value="1"/>
</dbReference>
<evidence type="ECO:0000256" key="1">
    <source>
        <dbReference type="ARBA" id="ARBA00004418"/>
    </source>
</evidence>
<dbReference type="STRING" id="266779.Meso_2375"/>
<dbReference type="eggNOG" id="COG0747">
    <property type="taxonomic scope" value="Bacteria"/>
</dbReference>
<dbReference type="Gene3D" id="3.10.105.10">
    <property type="entry name" value="Dipeptide-binding Protein, Domain 3"/>
    <property type="match status" value="1"/>
</dbReference>
<comment type="similarity">
    <text evidence="2">Belongs to the bacterial solute-binding protein 5 family.</text>
</comment>
<keyword evidence="4 5" id="KW-0732">Signal</keyword>
<dbReference type="PANTHER" id="PTHR30290">
    <property type="entry name" value="PERIPLASMIC BINDING COMPONENT OF ABC TRANSPORTER"/>
    <property type="match status" value="1"/>
</dbReference>
<feature type="chain" id="PRO_5004180194" evidence="5">
    <location>
        <begin position="27"/>
        <end position="514"/>
    </location>
</feature>
<keyword evidence="3" id="KW-0813">Transport</keyword>
<dbReference type="PIRSF" id="PIRSF002741">
    <property type="entry name" value="MppA"/>
    <property type="match status" value="1"/>
</dbReference>
<accession>Q11FR4</accession>
<evidence type="ECO:0000313" key="7">
    <source>
        <dbReference type="EMBL" id="ABG63761.1"/>
    </source>
</evidence>
<dbReference type="PROSITE" id="PS51318">
    <property type="entry name" value="TAT"/>
    <property type="match status" value="1"/>
</dbReference>
<feature type="domain" description="Solute-binding protein family 5" evidence="6">
    <location>
        <begin position="76"/>
        <end position="425"/>
    </location>
</feature>
<dbReference type="Gene3D" id="3.40.190.10">
    <property type="entry name" value="Periplasmic binding protein-like II"/>
    <property type="match status" value="1"/>
</dbReference>
<dbReference type="GO" id="GO:0015833">
    <property type="term" value="P:peptide transport"/>
    <property type="evidence" value="ECO:0007669"/>
    <property type="project" value="TreeGrafter"/>
</dbReference>
<dbReference type="SUPFAM" id="SSF53850">
    <property type="entry name" value="Periplasmic binding protein-like II"/>
    <property type="match status" value="1"/>
</dbReference>
<dbReference type="InterPro" id="IPR039424">
    <property type="entry name" value="SBP_5"/>
</dbReference>
<dbReference type="OrthoDB" id="9803988at2"/>
<gene>
    <name evidence="7" type="ordered locus">Meso_2375</name>
</gene>
<evidence type="ECO:0000256" key="3">
    <source>
        <dbReference type="ARBA" id="ARBA00022448"/>
    </source>
</evidence>
<name>Q11FR4_CHESB</name>
<evidence type="ECO:0000256" key="5">
    <source>
        <dbReference type="SAM" id="SignalP"/>
    </source>
</evidence>
<dbReference type="CDD" id="cd08516">
    <property type="entry name" value="PBP2_NikA_DppA_OppA_like_11"/>
    <property type="match status" value="1"/>
</dbReference>
<dbReference type="AlphaFoldDB" id="Q11FR4"/>
<dbReference type="GO" id="GO:0030288">
    <property type="term" value="C:outer membrane-bounded periplasmic space"/>
    <property type="evidence" value="ECO:0007669"/>
    <property type="project" value="UniProtKB-ARBA"/>
</dbReference>
<dbReference type="Pfam" id="PF00496">
    <property type="entry name" value="SBP_bac_5"/>
    <property type="match status" value="1"/>
</dbReference>
<dbReference type="GO" id="GO:1904680">
    <property type="term" value="F:peptide transmembrane transporter activity"/>
    <property type="evidence" value="ECO:0007669"/>
    <property type="project" value="TreeGrafter"/>
</dbReference>
<protein>
    <submittedName>
        <fullName evidence="7">Twin-arginine translocation pathway signal</fullName>
    </submittedName>
</protein>
<dbReference type="KEGG" id="mes:Meso_2375"/>
<dbReference type="InterPro" id="IPR006311">
    <property type="entry name" value="TAT_signal"/>
</dbReference>